<evidence type="ECO:0000313" key="2">
    <source>
        <dbReference type="EMBL" id="GFX88334.1"/>
    </source>
</evidence>
<evidence type="ECO:0000256" key="1">
    <source>
        <dbReference type="SAM" id="MobiDB-lite"/>
    </source>
</evidence>
<reference evidence="2" key="1">
    <citation type="submission" date="2020-08" db="EMBL/GenBank/DDBJ databases">
        <title>Multicomponent nature underlies the extraordinary mechanical properties of spider dragline silk.</title>
        <authorList>
            <person name="Kono N."/>
            <person name="Nakamura H."/>
            <person name="Mori M."/>
            <person name="Yoshida Y."/>
            <person name="Ohtoshi R."/>
            <person name="Malay A.D."/>
            <person name="Moran D.A.P."/>
            <person name="Tomita M."/>
            <person name="Numata K."/>
            <person name="Arakawa K."/>
        </authorList>
    </citation>
    <scope>NUCLEOTIDE SEQUENCE</scope>
</reference>
<feature type="compositionally biased region" description="Polar residues" evidence="1">
    <location>
        <begin position="21"/>
        <end position="31"/>
    </location>
</feature>
<proteinExistence type="predicted"/>
<accession>A0A8X6V078</accession>
<keyword evidence="3" id="KW-1185">Reference proteome</keyword>
<dbReference type="AlphaFoldDB" id="A0A8X6V078"/>
<evidence type="ECO:0000313" key="3">
    <source>
        <dbReference type="Proteomes" id="UP000887159"/>
    </source>
</evidence>
<sequence length="92" mass="9709">MSFVNYLPQFDLSVQGGTQGGSNSMTNTSSEKPTETVLFAGMCEGVCEISFANPTSLAHADASRDVLPRGGTSQFGSKMVHRLTGISQYTIG</sequence>
<comment type="caution">
    <text evidence="2">The sequence shown here is derived from an EMBL/GenBank/DDBJ whole genome shotgun (WGS) entry which is preliminary data.</text>
</comment>
<dbReference type="EMBL" id="BMAU01021051">
    <property type="protein sequence ID" value="GFX88334.1"/>
    <property type="molecule type" value="Genomic_DNA"/>
</dbReference>
<name>A0A8X6V078_TRICX</name>
<organism evidence="2 3">
    <name type="scientific">Trichonephila clavipes</name>
    <name type="common">Golden silk orbweaver</name>
    <name type="synonym">Nephila clavipes</name>
    <dbReference type="NCBI Taxonomy" id="2585209"/>
    <lineage>
        <taxon>Eukaryota</taxon>
        <taxon>Metazoa</taxon>
        <taxon>Ecdysozoa</taxon>
        <taxon>Arthropoda</taxon>
        <taxon>Chelicerata</taxon>
        <taxon>Arachnida</taxon>
        <taxon>Araneae</taxon>
        <taxon>Araneomorphae</taxon>
        <taxon>Entelegynae</taxon>
        <taxon>Araneoidea</taxon>
        <taxon>Nephilidae</taxon>
        <taxon>Trichonephila</taxon>
    </lineage>
</organism>
<gene>
    <name evidence="2" type="ORF">TNCV_1705551</name>
</gene>
<dbReference type="Proteomes" id="UP000887159">
    <property type="component" value="Unassembled WGS sequence"/>
</dbReference>
<feature type="region of interest" description="Disordered" evidence="1">
    <location>
        <begin position="13"/>
        <end position="33"/>
    </location>
</feature>
<protein>
    <submittedName>
        <fullName evidence="2">Uncharacterized protein</fullName>
    </submittedName>
</protein>